<name>A0A7X5TY78_9MYCO</name>
<dbReference type="RefSeq" id="WP_167157715.1">
    <property type="nucleotide sequence ID" value="NZ_JAANOW010000001.1"/>
</dbReference>
<dbReference type="EMBL" id="JAANOW010000001">
    <property type="protein sequence ID" value="NIH94927.1"/>
    <property type="molecule type" value="Genomic_DNA"/>
</dbReference>
<comment type="caution">
    <text evidence="1">The sequence shown here is derived from an EMBL/GenBank/DDBJ whole genome shotgun (WGS) entry which is preliminary data.</text>
</comment>
<gene>
    <name evidence="1" type="ORF">FHU31_001883</name>
</gene>
<reference evidence="1 2" key="1">
    <citation type="submission" date="2020-03" db="EMBL/GenBank/DDBJ databases">
        <title>Sequencing the genomes of 1000 actinobacteria strains.</title>
        <authorList>
            <person name="Klenk H.-P."/>
        </authorList>
    </citation>
    <scope>NUCLEOTIDE SEQUENCE [LARGE SCALE GENOMIC DNA]</scope>
    <source>
        <strain evidence="1 2">DSM 44556</strain>
    </source>
</reference>
<accession>A0A7X5TY78</accession>
<sequence>MASNTSPRRVGLLRFLLMGHTVAPGISMAPAVARGAARRRLAAVLVAVRNTPAEKYLPYYPPRRAAFVEDAAMAREMYRL</sequence>
<organism evidence="1 2">
    <name type="scientific">Mycolicibacterium fluoranthenivorans</name>
    <dbReference type="NCBI Taxonomy" id="258505"/>
    <lineage>
        <taxon>Bacteria</taxon>
        <taxon>Bacillati</taxon>
        <taxon>Actinomycetota</taxon>
        <taxon>Actinomycetes</taxon>
        <taxon>Mycobacteriales</taxon>
        <taxon>Mycobacteriaceae</taxon>
        <taxon>Mycolicibacterium</taxon>
    </lineage>
</organism>
<dbReference type="Proteomes" id="UP000547444">
    <property type="component" value="Unassembled WGS sequence"/>
</dbReference>
<dbReference type="AlphaFoldDB" id="A0A7X5TY78"/>
<keyword evidence="2" id="KW-1185">Reference proteome</keyword>
<evidence type="ECO:0000313" key="1">
    <source>
        <dbReference type="EMBL" id="NIH94927.1"/>
    </source>
</evidence>
<evidence type="ECO:0000313" key="2">
    <source>
        <dbReference type="Proteomes" id="UP000547444"/>
    </source>
</evidence>
<protein>
    <submittedName>
        <fullName evidence="1">Uncharacterized protein</fullName>
    </submittedName>
</protein>
<proteinExistence type="predicted"/>